<dbReference type="PROSITE" id="PS51011">
    <property type="entry name" value="ARID"/>
    <property type="match status" value="1"/>
</dbReference>
<dbReference type="InterPro" id="IPR036431">
    <property type="entry name" value="ARID_dom_sf"/>
</dbReference>
<dbReference type="Proteomes" id="UP001445335">
    <property type="component" value="Unassembled WGS sequence"/>
</dbReference>
<name>A0AAW1QJW8_9CHLO</name>
<dbReference type="InterPro" id="IPR001606">
    <property type="entry name" value="ARID_dom"/>
</dbReference>
<gene>
    <name evidence="3" type="ORF">WJX81_000829</name>
</gene>
<feature type="domain" description="ARID" evidence="2">
    <location>
        <begin position="219"/>
        <end position="318"/>
    </location>
</feature>
<dbReference type="AlphaFoldDB" id="A0AAW1QJW8"/>
<evidence type="ECO:0000259" key="2">
    <source>
        <dbReference type="PROSITE" id="PS51011"/>
    </source>
</evidence>
<evidence type="ECO:0000256" key="1">
    <source>
        <dbReference type="SAM" id="MobiDB-lite"/>
    </source>
</evidence>
<feature type="region of interest" description="Disordered" evidence="1">
    <location>
        <begin position="319"/>
        <end position="383"/>
    </location>
</feature>
<dbReference type="Pfam" id="PF01388">
    <property type="entry name" value="ARID"/>
    <property type="match status" value="1"/>
</dbReference>
<keyword evidence="4" id="KW-1185">Reference proteome</keyword>
<reference evidence="3 4" key="1">
    <citation type="journal article" date="2024" name="Nat. Commun.">
        <title>Phylogenomics reveals the evolutionary origins of lichenization in chlorophyte algae.</title>
        <authorList>
            <person name="Puginier C."/>
            <person name="Libourel C."/>
            <person name="Otte J."/>
            <person name="Skaloud P."/>
            <person name="Haon M."/>
            <person name="Grisel S."/>
            <person name="Petersen M."/>
            <person name="Berrin J.G."/>
            <person name="Delaux P.M."/>
            <person name="Dal Grande F."/>
            <person name="Keller J."/>
        </authorList>
    </citation>
    <scope>NUCLEOTIDE SEQUENCE [LARGE SCALE GENOMIC DNA]</scope>
    <source>
        <strain evidence="3 4">SAG 245.80</strain>
    </source>
</reference>
<dbReference type="EMBL" id="JALJOU010000098">
    <property type="protein sequence ID" value="KAK9821710.1"/>
    <property type="molecule type" value="Genomic_DNA"/>
</dbReference>
<dbReference type="CDD" id="cd16100">
    <property type="entry name" value="ARID"/>
    <property type="match status" value="1"/>
</dbReference>
<dbReference type="GO" id="GO:0003677">
    <property type="term" value="F:DNA binding"/>
    <property type="evidence" value="ECO:0007669"/>
    <property type="project" value="InterPro"/>
</dbReference>
<evidence type="ECO:0000313" key="3">
    <source>
        <dbReference type="EMBL" id="KAK9821710.1"/>
    </source>
</evidence>
<comment type="caution">
    <text evidence="3">The sequence shown here is derived from an EMBL/GenBank/DDBJ whole genome shotgun (WGS) entry which is preliminary data.</text>
</comment>
<dbReference type="Gene3D" id="1.10.150.60">
    <property type="entry name" value="ARID DNA-binding domain"/>
    <property type="match status" value="1"/>
</dbReference>
<evidence type="ECO:0000313" key="4">
    <source>
        <dbReference type="Proteomes" id="UP001445335"/>
    </source>
</evidence>
<accession>A0AAW1QJW8</accession>
<organism evidence="3 4">
    <name type="scientific">Elliptochloris bilobata</name>
    <dbReference type="NCBI Taxonomy" id="381761"/>
    <lineage>
        <taxon>Eukaryota</taxon>
        <taxon>Viridiplantae</taxon>
        <taxon>Chlorophyta</taxon>
        <taxon>core chlorophytes</taxon>
        <taxon>Trebouxiophyceae</taxon>
        <taxon>Trebouxiophyceae incertae sedis</taxon>
        <taxon>Elliptochloris clade</taxon>
        <taxon>Elliptochloris</taxon>
    </lineage>
</organism>
<protein>
    <recommendedName>
        <fullName evidence="2">ARID domain-containing protein</fullName>
    </recommendedName>
</protein>
<proteinExistence type="predicted"/>
<feature type="compositionally biased region" description="Low complexity" evidence="1">
    <location>
        <begin position="372"/>
        <end position="381"/>
    </location>
</feature>
<sequence length="402" mass="42664">MSTLGTPLFLAVEQGFLTTVQQLLRHGADCTASGLPLHYTMPRPATPPSSSVLCEDKLRQLAVAVALLRTPAARLCGGVAGVADLPLHAALKQACRKAVLALSAWLPPPAVGSRMDAGLALLERLAAALGAERIADDLDAQFFCQLSRTAIVAAAPARHAPTNEGSDLVALLPAAGGQSVNPSLYLEYAALPEALDLAAFEHAYLASHERRGNDPLAPRKVQGKPLDRSALFNIVQVNALDFASEHYAQVQGEPLDIESLFRLFRAVAQRGGHRHVTHLKRWRFVSEAWRPGRQATNASTISRCVYEERLVTLEAEEGAVTPPLTGGPCRELGGRADGSAPGAGPAEGNNDQEQLPEHEHARAAQPMLRSKAATARSAAAAEAEEEALRAAELERACGMPNT</sequence>
<dbReference type="SUPFAM" id="SSF46774">
    <property type="entry name" value="ARID-like"/>
    <property type="match status" value="1"/>
</dbReference>